<evidence type="ECO:0000256" key="3">
    <source>
        <dbReference type="ARBA" id="ARBA00022679"/>
    </source>
</evidence>
<dbReference type="Pfam" id="PF08719">
    <property type="entry name" value="NADAR"/>
    <property type="match status" value="1"/>
</dbReference>
<dbReference type="SUPFAM" id="SSF56672">
    <property type="entry name" value="DNA/RNA polymerases"/>
    <property type="match status" value="1"/>
</dbReference>
<evidence type="ECO:0000256" key="2">
    <source>
        <dbReference type="ARBA" id="ARBA00012417"/>
    </source>
</evidence>
<dbReference type="GO" id="GO:0006260">
    <property type="term" value="P:DNA replication"/>
    <property type="evidence" value="ECO:0007669"/>
    <property type="project" value="UniProtKB-KW"/>
</dbReference>
<dbReference type="InterPro" id="IPR037238">
    <property type="entry name" value="YbiA-like_sf"/>
</dbReference>
<dbReference type="InterPro" id="IPR004868">
    <property type="entry name" value="DNA-dir_DNA_pol_B_mt/vir"/>
</dbReference>
<evidence type="ECO:0000313" key="11">
    <source>
        <dbReference type="EMBL" id="CAD2205576.1"/>
    </source>
</evidence>
<dbReference type="EC" id="2.7.7.7" evidence="2"/>
<dbReference type="CDD" id="cd15457">
    <property type="entry name" value="NADAR"/>
    <property type="match status" value="1"/>
</dbReference>
<comment type="catalytic activity">
    <reaction evidence="8">
        <text>DNA(n) + a 2'-deoxyribonucleoside 5'-triphosphate = DNA(n+1) + diphosphate</text>
        <dbReference type="Rhea" id="RHEA:22508"/>
        <dbReference type="Rhea" id="RHEA-COMP:17339"/>
        <dbReference type="Rhea" id="RHEA-COMP:17340"/>
        <dbReference type="ChEBI" id="CHEBI:33019"/>
        <dbReference type="ChEBI" id="CHEBI:61560"/>
        <dbReference type="ChEBI" id="CHEBI:173112"/>
        <dbReference type="EC" id="2.7.7.7"/>
    </reaction>
</comment>
<dbReference type="InterPro" id="IPR012816">
    <property type="entry name" value="NADAR"/>
</dbReference>
<dbReference type="InterPro" id="IPR043502">
    <property type="entry name" value="DNA/RNA_pol_sf"/>
</dbReference>
<dbReference type="GO" id="GO:0003887">
    <property type="term" value="F:DNA-directed DNA polymerase activity"/>
    <property type="evidence" value="ECO:0007669"/>
    <property type="project" value="UniProtKB-KW"/>
</dbReference>
<dbReference type="EMBL" id="CAJEWN010002863">
    <property type="protein sequence ID" value="CAD2205576.1"/>
    <property type="molecule type" value="Genomic_DNA"/>
</dbReference>
<dbReference type="SUPFAM" id="SSF143990">
    <property type="entry name" value="YbiA-like"/>
    <property type="match status" value="1"/>
</dbReference>
<dbReference type="AlphaFoldDB" id="A0A6V7Y231"/>
<comment type="similarity">
    <text evidence="1">Belongs to the DNA polymerase type-B family.</text>
</comment>
<evidence type="ECO:0000256" key="5">
    <source>
        <dbReference type="ARBA" id="ARBA00022705"/>
    </source>
</evidence>
<dbReference type="NCBIfam" id="TIGR02464">
    <property type="entry name" value="ribofla_fusion"/>
    <property type="match status" value="1"/>
</dbReference>
<keyword evidence="6" id="KW-0239">DNA-directed DNA polymerase</keyword>
<evidence type="ECO:0000256" key="8">
    <source>
        <dbReference type="ARBA" id="ARBA00049244"/>
    </source>
</evidence>
<feature type="domain" description="NADAR" evidence="10">
    <location>
        <begin position="753"/>
        <end position="887"/>
    </location>
</feature>
<dbReference type="InterPro" id="IPR023211">
    <property type="entry name" value="DNA_pol_palm_dom_sf"/>
</dbReference>
<evidence type="ECO:0000259" key="9">
    <source>
        <dbReference type="Pfam" id="PF03175"/>
    </source>
</evidence>
<evidence type="ECO:0000256" key="4">
    <source>
        <dbReference type="ARBA" id="ARBA00022695"/>
    </source>
</evidence>
<evidence type="ECO:0000256" key="6">
    <source>
        <dbReference type="ARBA" id="ARBA00022932"/>
    </source>
</evidence>
<dbReference type="Pfam" id="PF03175">
    <property type="entry name" value="DNA_pol_B_2"/>
    <property type="match status" value="1"/>
</dbReference>
<dbReference type="PANTHER" id="PTHR33568:SF3">
    <property type="entry name" value="DNA-DIRECTED DNA POLYMERASE"/>
    <property type="match status" value="1"/>
</dbReference>
<keyword evidence="7" id="KW-0238">DNA-binding</keyword>
<protein>
    <recommendedName>
        <fullName evidence="2">DNA-directed DNA polymerase</fullName>
        <ecNumber evidence="2">2.7.7.7</ecNumber>
    </recommendedName>
</protein>
<dbReference type="Gene3D" id="3.90.1600.10">
    <property type="entry name" value="Palm domain of DNA polymerase"/>
    <property type="match status" value="1"/>
</dbReference>
<dbReference type="PANTHER" id="PTHR33568">
    <property type="entry name" value="DNA POLYMERASE"/>
    <property type="match status" value="1"/>
</dbReference>
<dbReference type="Gene3D" id="3.40.960.10">
    <property type="entry name" value="VSR Endonuclease"/>
    <property type="match status" value="1"/>
</dbReference>
<evidence type="ECO:0000313" key="12">
    <source>
        <dbReference type="Proteomes" id="UP000580250"/>
    </source>
</evidence>
<dbReference type="Proteomes" id="UP000580250">
    <property type="component" value="Unassembled WGS sequence"/>
</dbReference>
<dbReference type="GO" id="GO:0000166">
    <property type="term" value="F:nucleotide binding"/>
    <property type="evidence" value="ECO:0007669"/>
    <property type="project" value="InterPro"/>
</dbReference>
<accession>A0A6V7Y231</accession>
<dbReference type="Gene3D" id="1.10.357.40">
    <property type="entry name" value="YbiA-like"/>
    <property type="match status" value="1"/>
</dbReference>
<proteinExistence type="inferred from homology"/>
<evidence type="ECO:0000256" key="1">
    <source>
        <dbReference type="ARBA" id="ARBA00005755"/>
    </source>
</evidence>
<gene>
    <name evidence="11" type="ORF">MENT_LOCUS59397</name>
</gene>
<feature type="domain" description="DNA-directed DNA polymerase family B mitochondria/virus" evidence="9">
    <location>
        <begin position="269"/>
        <end position="446"/>
    </location>
</feature>
<sequence>MFEEWYNLNKNEPFCLREKIVEYCEQDVRILAHALVKLQRLFFELAPEPSKRDDIIVSSMTLASACLRHFCINYLKNNQIGIIPDNGYHRDTNQSAIALKFIRWLEYKTGLKIQNRESAEGEFRIKVSDGSLLRLDGYIEGKNGGDDIAIEFLGCAWHGHECLYRPHEICLNGKTSLYNKDKLNERIDLLKNEGIYTYIFWECEVSKALEEDPLMSLYFSELPDIGPLFPRDAFHGCEFFYNYNLATLGGRTGPLSLKCNLEDIAENKFEIVCYDVVSLYPAVNFYAFYPIGHPEVLDLNLEINWTKPEDVHPYRGLFKIFIIPPDNLYLPVIPERINGKLVSHSFNFSVYVKIFHLCHRCAIEMEPGVAKRKENKYDRVNGRRWCTHNDKQRGFVSTTCSVELELALRMGYRATKVFSIYHWNEWSDTLLRPYVQDMMRLKIEASGWPSSVLSPENPELEEKLKNDFIHRNQKEYGIKLVPSRIAKNEGLRYLAKTCNNSMWGRWALRCNLTQDCITSSPIKFHTILNDPKLEVGAIEMLAPNLFAIPYRNRSEFVRPHDKYNIILALITTATARVMLYDYMDRIVKENKCKLLYTDTDSCFFVKKLNKNAPFRVGDMLGMMSREYEDWSIVAFYTGGCKQYAMKMKHRESGEIKYIIKCRGCWDSVDSPLDFNQFRRMVESYGDDQDPVVLKRTHFQPSWRQETTACILERLHLNHEAKSYPPEEILGDQQQNIFVFYSQRFGFDNRFRANFTLLGRTFSSIEQYFIWQKARFFGDLEIASHVLLSDNPLTIRRIGKRIRQYNHDEWNSVRNKVMYTGLWAKFTQNTQLFNQLRATGDGLITQASTSELHWSNGVSPKSARLKDPSQWEGDNILGKLLMELRSEINTSIY</sequence>
<comment type="caution">
    <text evidence="11">The sequence shown here is derived from an EMBL/GenBank/DDBJ whole genome shotgun (WGS) entry which is preliminary data.</text>
</comment>
<evidence type="ECO:0000259" key="10">
    <source>
        <dbReference type="Pfam" id="PF08719"/>
    </source>
</evidence>
<keyword evidence="4" id="KW-0548">Nucleotidyltransferase</keyword>
<evidence type="ECO:0000256" key="7">
    <source>
        <dbReference type="ARBA" id="ARBA00023125"/>
    </source>
</evidence>
<name>A0A6V7Y231_MELEN</name>
<keyword evidence="5" id="KW-0235">DNA replication</keyword>
<organism evidence="11 12">
    <name type="scientific">Meloidogyne enterolobii</name>
    <name type="common">Root-knot nematode worm</name>
    <name type="synonym">Meloidogyne mayaguensis</name>
    <dbReference type="NCBI Taxonomy" id="390850"/>
    <lineage>
        <taxon>Eukaryota</taxon>
        <taxon>Metazoa</taxon>
        <taxon>Ecdysozoa</taxon>
        <taxon>Nematoda</taxon>
        <taxon>Chromadorea</taxon>
        <taxon>Rhabditida</taxon>
        <taxon>Tylenchina</taxon>
        <taxon>Tylenchomorpha</taxon>
        <taxon>Tylenchoidea</taxon>
        <taxon>Meloidogynidae</taxon>
        <taxon>Meloidogyninae</taxon>
        <taxon>Meloidogyne</taxon>
    </lineage>
</organism>
<dbReference type="GO" id="GO:0003677">
    <property type="term" value="F:DNA binding"/>
    <property type="evidence" value="ECO:0007669"/>
    <property type="project" value="UniProtKB-KW"/>
</dbReference>
<keyword evidence="3" id="KW-0808">Transferase</keyword>
<dbReference type="OrthoDB" id="5876545at2759"/>
<reference evidence="11 12" key="1">
    <citation type="submission" date="2020-08" db="EMBL/GenBank/DDBJ databases">
        <authorList>
            <person name="Koutsovoulos G."/>
            <person name="Danchin GJ E."/>
        </authorList>
    </citation>
    <scope>NUCLEOTIDE SEQUENCE [LARGE SCALE GENOMIC DNA]</scope>
</reference>